<proteinExistence type="predicted"/>
<dbReference type="Gene3D" id="1.10.10.10">
    <property type="entry name" value="Winged helix-like DNA-binding domain superfamily/Winged helix DNA-binding domain"/>
    <property type="match status" value="1"/>
</dbReference>
<sequence length="177" mass="20175">MRRTSFAQWPCSVARTMDLLGDWWTPLVLREAFYGIQRFDEFQKGLGIARNTLADRLRRLVDEGLLEKRPYQADPVRHDYVLTEKGRDFFGVLAAMSRWGDRWLAGDDGPPIAFHHERCGADTHGEVVCAHCREPLTAEDTSMRMGPGYPPRLARHPEVQRRFGVHPTEEPDATGTG</sequence>
<evidence type="ECO:0000313" key="5">
    <source>
        <dbReference type="EMBL" id="NMH76057.1"/>
    </source>
</evidence>
<dbReference type="InterPro" id="IPR036388">
    <property type="entry name" value="WH-like_DNA-bd_sf"/>
</dbReference>
<keyword evidence="1" id="KW-0805">Transcription regulation</keyword>
<keyword evidence="3" id="KW-0804">Transcription</keyword>
<protein>
    <submittedName>
        <fullName evidence="5">Helix-turn-helix transcriptional regulator</fullName>
    </submittedName>
</protein>
<keyword evidence="6" id="KW-1185">Reference proteome</keyword>
<dbReference type="InterPro" id="IPR002577">
    <property type="entry name" value="HTH_HxlR"/>
</dbReference>
<keyword evidence="2" id="KW-0238">DNA-binding</keyword>
<dbReference type="PANTHER" id="PTHR33204">
    <property type="entry name" value="TRANSCRIPTIONAL REGULATOR, MARR FAMILY"/>
    <property type="match status" value="1"/>
</dbReference>
<reference evidence="5 6" key="1">
    <citation type="submission" date="2020-04" db="EMBL/GenBank/DDBJ databases">
        <authorList>
            <person name="Klaysubun C."/>
            <person name="Duangmal K."/>
            <person name="Lipun K."/>
        </authorList>
    </citation>
    <scope>NUCLEOTIDE SEQUENCE [LARGE SCALE GENOMIC DNA]</scope>
    <source>
        <strain evidence="5 6">JCM 11839</strain>
    </source>
</reference>
<feature type="domain" description="HTH hxlR-type" evidence="4">
    <location>
        <begin position="11"/>
        <end position="108"/>
    </location>
</feature>
<accession>A0ABX1R7N6</accession>
<dbReference type="SUPFAM" id="SSF46785">
    <property type="entry name" value="Winged helix' DNA-binding domain"/>
    <property type="match status" value="1"/>
</dbReference>
<dbReference type="PANTHER" id="PTHR33204:SF18">
    <property type="entry name" value="TRANSCRIPTIONAL REGULATORY PROTEIN"/>
    <property type="match status" value="1"/>
</dbReference>
<evidence type="ECO:0000256" key="3">
    <source>
        <dbReference type="ARBA" id="ARBA00023163"/>
    </source>
</evidence>
<dbReference type="EMBL" id="JAAXKY010000004">
    <property type="protein sequence ID" value="NMH76057.1"/>
    <property type="molecule type" value="Genomic_DNA"/>
</dbReference>
<evidence type="ECO:0000256" key="1">
    <source>
        <dbReference type="ARBA" id="ARBA00023015"/>
    </source>
</evidence>
<comment type="caution">
    <text evidence="5">The sequence shown here is derived from an EMBL/GenBank/DDBJ whole genome shotgun (WGS) entry which is preliminary data.</text>
</comment>
<dbReference type="Proteomes" id="UP001296706">
    <property type="component" value="Unassembled WGS sequence"/>
</dbReference>
<dbReference type="Pfam" id="PF01638">
    <property type="entry name" value="HxlR"/>
    <property type="match status" value="1"/>
</dbReference>
<evidence type="ECO:0000256" key="2">
    <source>
        <dbReference type="ARBA" id="ARBA00023125"/>
    </source>
</evidence>
<organism evidence="5 6">
    <name type="scientific">Pseudonocardia xinjiangensis</name>
    <dbReference type="NCBI Taxonomy" id="75289"/>
    <lineage>
        <taxon>Bacteria</taxon>
        <taxon>Bacillati</taxon>
        <taxon>Actinomycetota</taxon>
        <taxon>Actinomycetes</taxon>
        <taxon>Pseudonocardiales</taxon>
        <taxon>Pseudonocardiaceae</taxon>
        <taxon>Pseudonocardia</taxon>
    </lineage>
</organism>
<gene>
    <name evidence="5" type="ORF">HF577_02895</name>
</gene>
<dbReference type="RefSeq" id="WP_169394125.1">
    <property type="nucleotide sequence ID" value="NZ_BAAAJH010000015.1"/>
</dbReference>
<evidence type="ECO:0000259" key="4">
    <source>
        <dbReference type="PROSITE" id="PS51118"/>
    </source>
</evidence>
<evidence type="ECO:0000313" key="6">
    <source>
        <dbReference type="Proteomes" id="UP001296706"/>
    </source>
</evidence>
<dbReference type="PROSITE" id="PS51118">
    <property type="entry name" value="HTH_HXLR"/>
    <property type="match status" value="1"/>
</dbReference>
<dbReference type="InterPro" id="IPR036390">
    <property type="entry name" value="WH_DNA-bd_sf"/>
</dbReference>
<name>A0ABX1R7N6_9PSEU</name>